<protein>
    <recommendedName>
        <fullName evidence="3">Reverse transcriptase domain-containing protein</fullName>
    </recommendedName>
</protein>
<sequence length="163" mass="18830">RSQWPVVGEALCRLVKENFQDPQKVSEVNDTLIILIPKMNNVTKLKDFRPNVSCQVITMSLAYRLRHLIESLVSPCQCSFISNCQISDNIAQEVFHSMRNKKGVKGWMPMCGIQQVDPISSYLFVLCMYVKTLSSHSSCCRYRLFEDHLDSMYCTKTFSFSFH</sequence>
<reference evidence="1" key="1">
    <citation type="journal article" date="2012" name="Nat. Biotechnol.">
        <title>Draft genome sequence of pigeonpea (Cajanus cajan), an orphan legume crop of resource-poor farmers.</title>
        <authorList>
            <person name="Varshney R.K."/>
            <person name="Chen W."/>
            <person name="Li Y."/>
            <person name="Bharti A.K."/>
            <person name="Saxena R.K."/>
            <person name="Schlueter J.A."/>
            <person name="Donoghue M.T."/>
            <person name="Azam S."/>
            <person name="Fan G."/>
            <person name="Whaley A.M."/>
            <person name="Farmer A.D."/>
            <person name="Sheridan J."/>
            <person name="Iwata A."/>
            <person name="Tuteja R."/>
            <person name="Penmetsa R.V."/>
            <person name="Wu W."/>
            <person name="Upadhyaya H.D."/>
            <person name="Yang S.P."/>
            <person name="Shah T."/>
            <person name="Saxena K.B."/>
            <person name="Michael T."/>
            <person name="McCombie W.R."/>
            <person name="Yang B."/>
            <person name="Zhang G."/>
            <person name="Yang H."/>
            <person name="Wang J."/>
            <person name="Spillane C."/>
            <person name="Cook D.R."/>
            <person name="May G.D."/>
            <person name="Xu X."/>
            <person name="Jackson S.A."/>
        </authorList>
    </citation>
    <scope>NUCLEOTIDE SEQUENCE [LARGE SCALE GENOMIC DNA]</scope>
</reference>
<name>A0A151S8H6_CAJCA</name>
<dbReference type="Gramene" id="C.cajan_26174.t">
    <property type="protein sequence ID" value="C.cajan_26174.t"/>
    <property type="gene ID" value="C.cajan_26174"/>
</dbReference>
<evidence type="ECO:0008006" key="3">
    <source>
        <dbReference type="Google" id="ProtNLM"/>
    </source>
</evidence>
<accession>A0A151S8H6</accession>
<dbReference type="AlphaFoldDB" id="A0A151S8H6"/>
<evidence type="ECO:0000313" key="1">
    <source>
        <dbReference type="EMBL" id="KYP51110.1"/>
    </source>
</evidence>
<evidence type="ECO:0000313" key="2">
    <source>
        <dbReference type="Proteomes" id="UP000075243"/>
    </source>
</evidence>
<keyword evidence="2" id="KW-1185">Reference proteome</keyword>
<gene>
    <name evidence="1" type="ORF">KK1_027026</name>
</gene>
<organism evidence="1 2">
    <name type="scientific">Cajanus cajan</name>
    <name type="common">Pigeon pea</name>
    <name type="synonym">Cajanus indicus</name>
    <dbReference type="NCBI Taxonomy" id="3821"/>
    <lineage>
        <taxon>Eukaryota</taxon>
        <taxon>Viridiplantae</taxon>
        <taxon>Streptophyta</taxon>
        <taxon>Embryophyta</taxon>
        <taxon>Tracheophyta</taxon>
        <taxon>Spermatophyta</taxon>
        <taxon>Magnoliopsida</taxon>
        <taxon>eudicotyledons</taxon>
        <taxon>Gunneridae</taxon>
        <taxon>Pentapetalae</taxon>
        <taxon>rosids</taxon>
        <taxon>fabids</taxon>
        <taxon>Fabales</taxon>
        <taxon>Fabaceae</taxon>
        <taxon>Papilionoideae</taxon>
        <taxon>50 kb inversion clade</taxon>
        <taxon>NPAAA clade</taxon>
        <taxon>indigoferoid/millettioid clade</taxon>
        <taxon>Phaseoleae</taxon>
        <taxon>Cajanus</taxon>
    </lineage>
</organism>
<dbReference type="Proteomes" id="UP000075243">
    <property type="component" value="Unassembled WGS sequence"/>
</dbReference>
<proteinExistence type="predicted"/>
<dbReference type="EMBL" id="KQ483443">
    <property type="protein sequence ID" value="KYP51110.1"/>
    <property type="molecule type" value="Genomic_DNA"/>
</dbReference>
<feature type="non-terminal residue" evidence="1">
    <location>
        <position position="1"/>
    </location>
</feature>